<dbReference type="Proteomes" id="UP001157418">
    <property type="component" value="Unassembled WGS sequence"/>
</dbReference>
<evidence type="ECO:0000259" key="8">
    <source>
        <dbReference type="PROSITE" id="PS51294"/>
    </source>
</evidence>
<dbReference type="GO" id="GO:0005634">
    <property type="term" value="C:nucleus"/>
    <property type="evidence" value="ECO:0007669"/>
    <property type="project" value="UniProtKB-SubCell"/>
</dbReference>
<evidence type="ECO:0000256" key="3">
    <source>
        <dbReference type="ARBA" id="ARBA00023125"/>
    </source>
</evidence>
<dbReference type="InterPro" id="IPR006447">
    <property type="entry name" value="Myb_dom_plants"/>
</dbReference>
<dbReference type="PROSITE" id="PS51294">
    <property type="entry name" value="HTH_MYB"/>
    <property type="match status" value="1"/>
</dbReference>
<dbReference type="SMART" id="SM00717">
    <property type="entry name" value="SANT"/>
    <property type="match status" value="1"/>
</dbReference>
<feature type="compositionally biased region" description="Polar residues" evidence="6">
    <location>
        <begin position="291"/>
        <end position="303"/>
    </location>
</feature>
<dbReference type="GO" id="GO:0010468">
    <property type="term" value="P:regulation of gene expression"/>
    <property type="evidence" value="ECO:0007669"/>
    <property type="project" value="UniProtKB-ARBA"/>
</dbReference>
<dbReference type="PANTHER" id="PTHR12802">
    <property type="entry name" value="SWI/SNF COMPLEX-RELATED"/>
    <property type="match status" value="1"/>
</dbReference>
<gene>
    <name evidence="9" type="ORF">LVIROSA_LOCUS4163</name>
</gene>
<evidence type="ECO:0000313" key="10">
    <source>
        <dbReference type="Proteomes" id="UP001157418"/>
    </source>
</evidence>
<dbReference type="Gene3D" id="1.10.10.60">
    <property type="entry name" value="Homeodomain-like"/>
    <property type="match status" value="1"/>
</dbReference>
<dbReference type="Pfam" id="PF00249">
    <property type="entry name" value="Myb_DNA-binding"/>
    <property type="match status" value="1"/>
</dbReference>
<dbReference type="InterPro" id="IPR017884">
    <property type="entry name" value="SANT_dom"/>
</dbReference>
<reference evidence="9 10" key="1">
    <citation type="submission" date="2022-01" db="EMBL/GenBank/DDBJ databases">
        <authorList>
            <person name="Xiong W."/>
            <person name="Schranz E."/>
        </authorList>
    </citation>
    <scope>NUCLEOTIDE SEQUENCE [LARGE SCALE GENOMIC DNA]</scope>
</reference>
<dbReference type="PROSITE" id="PS51293">
    <property type="entry name" value="SANT"/>
    <property type="match status" value="1"/>
</dbReference>
<feature type="region of interest" description="Disordered" evidence="6">
    <location>
        <begin position="283"/>
        <end position="311"/>
    </location>
</feature>
<evidence type="ECO:0000259" key="7">
    <source>
        <dbReference type="PROSITE" id="PS51293"/>
    </source>
</evidence>
<name>A0AAU9LPP2_9ASTR</name>
<dbReference type="InterPro" id="IPR017930">
    <property type="entry name" value="Myb_dom"/>
</dbReference>
<evidence type="ECO:0000256" key="5">
    <source>
        <dbReference type="ARBA" id="ARBA00023242"/>
    </source>
</evidence>
<keyword evidence="5" id="KW-0539">Nucleus</keyword>
<comment type="subcellular location">
    <subcellularLocation>
        <location evidence="1">Nucleus</location>
    </subcellularLocation>
</comment>
<feature type="compositionally biased region" description="Basic residues" evidence="6">
    <location>
        <begin position="228"/>
        <end position="242"/>
    </location>
</feature>
<dbReference type="InterPro" id="IPR001005">
    <property type="entry name" value="SANT/Myb"/>
</dbReference>
<comment type="caution">
    <text evidence="9">The sequence shown here is derived from an EMBL/GenBank/DDBJ whole genome shotgun (WGS) entry which is preliminary data.</text>
</comment>
<evidence type="ECO:0000256" key="6">
    <source>
        <dbReference type="SAM" id="MobiDB-lite"/>
    </source>
</evidence>
<dbReference type="SUPFAM" id="SSF46689">
    <property type="entry name" value="Homeodomain-like"/>
    <property type="match status" value="1"/>
</dbReference>
<evidence type="ECO:0000313" key="9">
    <source>
        <dbReference type="EMBL" id="CAH1416397.1"/>
    </source>
</evidence>
<feature type="domain" description="HTH myb-type" evidence="8">
    <location>
        <begin position="162"/>
        <end position="216"/>
    </location>
</feature>
<feature type="region of interest" description="Disordered" evidence="6">
    <location>
        <begin position="217"/>
        <end position="249"/>
    </location>
</feature>
<dbReference type="GO" id="GO:0003677">
    <property type="term" value="F:DNA binding"/>
    <property type="evidence" value="ECO:0007669"/>
    <property type="project" value="UniProtKB-KW"/>
</dbReference>
<evidence type="ECO:0000256" key="2">
    <source>
        <dbReference type="ARBA" id="ARBA00023015"/>
    </source>
</evidence>
<organism evidence="9 10">
    <name type="scientific">Lactuca virosa</name>
    <dbReference type="NCBI Taxonomy" id="75947"/>
    <lineage>
        <taxon>Eukaryota</taxon>
        <taxon>Viridiplantae</taxon>
        <taxon>Streptophyta</taxon>
        <taxon>Embryophyta</taxon>
        <taxon>Tracheophyta</taxon>
        <taxon>Spermatophyta</taxon>
        <taxon>Magnoliopsida</taxon>
        <taxon>eudicotyledons</taxon>
        <taxon>Gunneridae</taxon>
        <taxon>Pentapetalae</taxon>
        <taxon>asterids</taxon>
        <taxon>campanulids</taxon>
        <taxon>Asterales</taxon>
        <taxon>Asteraceae</taxon>
        <taxon>Cichorioideae</taxon>
        <taxon>Cichorieae</taxon>
        <taxon>Lactucinae</taxon>
        <taxon>Lactuca</taxon>
    </lineage>
</organism>
<keyword evidence="10" id="KW-1185">Reference proteome</keyword>
<proteinExistence type="predicted"/>
<sequence>MLKESPSLDMVVAHSLSSLSPSVKTISPSSYVQNDFTFCKNDFNLAFTSFLKPQPQRFHPVRTLDRICSDFTERELSKINWKPNSKTIDSICYPNPNLFPLLLLISEQSPAQVLHRLGLVESSMGFDSLLPAPVSTDSSGPGVNCPNPLLDDASKKIRKPYTITKSRQNWTDIEHDKFLEALHLFDRDWKKIEAFVGSKTAIQIRSHAQKYFLKVQKSGANEHVPPPRPKRKAAHPYPHKAPKNGGISQSASEDIVLRESYLWPTNGGLSTWTYNDVATNDVATQDDVRSSHNCSSSSTGETNNRQDLKQKTTGRVMPDFPKVYRFIGRMFDPNESNHLQNLKMMDPVDVETVVLLMKNLCANLKSPQFEDYRRVFSSYDEGTGKVASSGPFQVLSGSAIRSS</sequence>
<dbReference type="NCBIfam" id="TIGR01557">
    <property type="entry name" value="myb_SHAQKYF"/>
    <property type="match status" value="1"/>
</dbReference>
<accession>A0AAU9LPP2</accession>
<feature type="domain" description="SANT" evidence="7">
    <location>
        <begin position="165"/>
        <end position="216"/>
    </location>
</feature>
<dbReference type="EMBL" id="CAKMRJ010000002">
    <property type="protein sequence ID" value="CAH1416397.1"/>
    <property type="molecule type" value="Genomic_DNA"/>
</dbReference>
<dbReference type="PANTHER" id="PTHR12802:SF146">
    <property type="entry name" value="PROTEIN REVEILLE 3"/>
    <property type="match status" value="1"/>
</dbReference>
<dbReference type="Pfam" id="PF24904">
    <property type="entry name" value="RVE6"/>
    <property type="match status" value="1"/>
</dbReference>
<dbReference type="FunFam" id="1.10.10.60:FF:000023">
    <property type="entry name" value="protein REVEILLE 6 isoform X1"/>
    <property type="match status" value="1"/>
</dbReference>
<keyword evidence="3" id="KW-0238">DNA-binding</keyword>
<dbReference type="InterPro" id="IPR009057">
    <property type="entry name" value="Homeodomain-like_sf"/>
</dbReference>
<evidence type="ECO:0000256" key="4">
    <source>
        <dbReference type="ARBA" id="ARBA00023163"/>
    </source>
</evidence>
<dbReference type="AlphaFoldDB" id="A0AAU9LPP2"/>
<protein>
    <submittedName>
        <fullName evidence="9">Uncharacterized protein</fullName>
    </submittedName>
</protein>
<keyword evidence="2" id="KW-0805">Transcription regulation</keyword>
<evidence type="ECO:0000256" key="1">
    <source>
        <dbReference type="ARBA" id="ARBA00004123"/>
    </source>
</evidence>
<dbReference type="CDD" id="cd00167">
    <property type="entry name" value="SANT"/>
    <property type="match status" value="1"/>
</dbReference>
<keyword evidence="4" id="KW-0804">Transcription</keyword>